<proteinExistence type="predicted"/>
<name>A0A2B7YKQ0_POLH7</name>
<keyword evidence="3" id="KW-1185">Reference proteome</keyword>
<evidence type="ECO:0000313" key="3">
    <source>
        <dbReference type="Proteomes" id="UP000224634"/>
    </source>
</evidence>
<dbReference type="AlphaFoldDB" id="A0A2B7YKQ0"/>
<dbReference type="EMBL" id="PDNA01000032">
    <property type="protein sequence ID" value="PGH21593.1"/>
    <property type="molecule type" value="Genomic_DNA"/>
</dbReference>
<dbReference type="OrthoDB" id="5410764at2759"/>
<accession>A0A2B7YKQ0</accession>
<sequence length="447" mass="50715">MDTGLLPLCIFTCNICWKPVDEIYANSLEVHGLHDENQPRSDAVPAKVWFFPDCTHILCSEHLPGGGVPFYPAGSQPLAECPICNEHHEKPLAKLTLPIHLPWINGCDQAPHSKFFQAPKIDCAEDEGIHIMKFQYESLMRFAGYTARESEQREQERLKDKERLNGQMESMMHKVDKLGAELVASRKRVRELELWGQGLSEKTQDIVATFRYGTSSVFSLVRHPTKGNRRHSLELQRNATREQPKTENRAEARSLRHSTDLPYNSVTTFQETLTNRSNSRVTEHRDLARELYNSFRGFSDIALHANIPQARPSITFSNPAIHRNDGAWHGPFHTGTHQNAWEPSSSSRSYDSRLEVPFAFRCGIDNSAWQDRIDRKKHTLSPLNGPTASKPRLEQEAYISKQPAFICDSRITSRSSPHKAFARPSLPHAQSPGIYGRMGISNSDLIM</sequence>
<reference evidence="2 3" key="1">
    <citation type="submission" date="2017-10" db="EMBL/GenBank/DDBJ databases">
        <title>Comparative genomics in systemic dimorphic fungi from Ajellomycetaceae.</title>
        <authorList>
            <person name="Munoz J.F."/>
            <person name="Mcewen J.G."/>
            <person name="Clay O.K."/>
            <person name="Cuomo C.A."/>
        </authorList>
    </citation>
    <scope>NUCLEOTIDE SEQUENCE [LARGE SCALE GENOMIC DNA]</scope>
    <source>
        <strain evidence="2 3">UAMH7299</strain>
    </source>
</reference>
<comment type="caution">
    <text evidence="2">The sequence shown here is derived from an EMBL/GenBank/DDBJ whole genome shotgun (WGS) entry which is preliminary data.</text>
</comment>
<feature type="region of interest" description="Disordered" evidence="1">
    <location>
        <begin position="224"/>
        <end position="255"/>
    </location>
</feature>
<dbReference type="Proteomes" id="UP000224634">
    <property type="component" value="Unassembled WGS sequence"/>
</dbReference>
<dbReference type="STRING" id="1447883.A0A2B7YKQ0"/>
<feature type="compositionally biased region" description="Basic and acidic residues" evidence="1">
    <location>
        <begin position="231"/>
        <end position="255"/>
    </location>
</feature>
<organism evidence="2 3">
    <name type="scientific">Polytolypa hystricis (strain UAMH7299)</name>
    <dbReference type="NCBI Taxonomy" id="1447883"/>
    <lineage>
        <taxon>Eukaryota</taxon>
        <taxon>Fungi</taxon>
        <taxon>Dikarya</taxon>
        <taxon>Ascomycota</taxon>
        <taxon>Pezizomycotina</taxon>
        <taxon>Eurotiomycetes</taxon>
        <taxon>Eurotiomycetidae</taxon>
        <taxon>Onygenales</taxon>
        <taxon>Onygenales incertae sedis</taxon>
        <taxon>Polytolypa</taxon>
    </lineage>
</organism>
<gene>
    <name evidence="2" type="ORF">AJ80_03026</name>
</gene>
<evidence type="ECO:0000256" key="1">
    <source>
        <dbReference type="SAM" id="MobiDB-lite"/>
    </source>
</evidence>
<protein>
    <submittedName>
        <fullName evidence="2">Uncharacterized protein</fullName>
    </submittedName>
</protein>
<evidence type="ECO:0000313" key="2">
    <source>
        <dbReference type="EMBL" id="PGH21593.1"/>
    </source>
</evidence>